<organism evidence="1 2">
    <name type="scientific">Polaromonas naphthalenivorans (strain CJ2)</name>
    <dbReference type="NCBI Taxonomy" id="365044"/>
    <lineage>
        <taxon>Bacteria</taxon>
        <taxon>Pseudomonadati</taxon>
        <taxon>Pseudomonadota</taxon>
        <taxon>Betaproteobacteria</taxon>
        <taxon>Burkholderiales</taxon>
        <taxon>Comamonadaceae</taxon>
        <taxon>Polaromonas</taxon>
    </lineage>
</organism>
<proteinExistence type="predicted"/>
<keyword evidence="1" id="KW-0614">Plasmid</keyword>
<dbReference type="RefSeq" id="WP_011798388.1">
    <property type="nucleotide sequence ID" value="NC_008759.1"/>
</dbReference>
<dbReference type="OrthoDB" id="2991334at2"/>
<gene>
    <name evidence="1" type="ordered locus">Pnap_4956</name>
</gene>
<reference evidence="2" key="1">
    <citation type="journal article" date="2009" name="Environ. Microbiol.">
        <title>The genome of Polaromonas naphthalenivorans strain CJ2, isolated from coal tar-contaminated sediment, reveals physiological and metabolic versatility and evolution through extensive horizontal gene transfer.</title>
        <authorList>
            <person name="Yagi J.M."/>
            <person name="Sims D."/>
            <person name="Brettin T."/>
            <person name="Bruce D."/>
            <person name="Madsen E.L."/>
        </authorList>
    </citation>
    <scope>NUCLEOTIDE SEQUENCE [LARGE SCALE GENOMIC DNA]</scope>
    <source>
        <strain evidence="2">CJ2</strain>
        <plasmid evidence="2">Plasmid pPNAP03</plasmid>
    </source>
</reference>
<sequence>MAAYLQQGHGSWGLLEEEDIGVYKGLVLSPVNDSPDGVRNGLARLKEKRKELEVILDPQLYNPTIDKGRLNEWDYYSADFETADHSDASWWSARGREVVDNALQLGVDAVCSPALFPREFSDEYYQLIVEVADATCAYASKNNIETLLTAIICLKDLGNPARALQIASILSNTNCERIYLTFLSEDVQTREPLQDAAALPTAVHLVRLLSQHLRVHVAFCAHDLVLWKFAGATDISTGKFFNLRRFSPGRWRDDDSTGRQVAYWNEGPLVTLLRDQEVLRLDREHWFDERSFTSNPAGEQILSILRGGTGNPWQKLSWLQYLRWAYNTDKLLSDAGKAEKALEHWDGKWGEIRAKRILFTDRFNNGDHVRIWLNAVREGGVR</sequence>
<dbReference type="Proteomes" id="UP000000644">
    <property type="component" value="Plasmid pPNAP03"/>
</dbReference>
<dbReference type="AlphaFoldDB" id="A1VWI9"/>
<keyword evidence="2" id="KW-1185">Reference proteome</keyword>
<accession>A1VWI9</accession>
<evidence type="ECO:0000313" key="2">
    <source>
        <dbReference type="Proteomes" id="UP000000644"/>
    </source>
</evidence>
<dbReference type="KEGG" id="pna:Pnap_4956"/>
<geneLocation type="plasmid" evidence="1 2">
    <name>pPNAP03</name>
</geneLocation>
<dbReference type="HOGENOM" id="CLU_723314_0_0_4"/>
<dbReference type="EMBL" id="CP000532">
    <property type="protein sequence ID" value="ABM40017.1"/>
    <property type="molecule type" value="Genomic_DNA"/>
</dbReference>
<protein>
    <submittedName>
        <fullName evidence="1">Uncharacterized protein</fullName>
    </submittedName>
</protein>
<evidence type="ECO:0000313" key="1">
    <source>
        <dbReference type="EMBL" id="ABM40017.1"/>
    </source>
</evidence>
<name>A1VWI9_POLNA</name>